<reference evidence="2" key="1">
    <citation type="submission" date="2022-11" db="EMBL/GenBank/DDBJ databases">
        <title>High-quality draft genome sequence of Galbibacter sp. strain CMA-7.</title>
        <authorList>
            <person name="Wei L."/>
            <person name="Dong C."/>
            <person name="Shao Z."/>
        </authorList>
    </citation>
    <scope>NUCLEOTIDE SEQUENCE</scope>
    <source>
        <strain evidence="2">CMA-7</strain>
    </source>
</reference>
<keyword evidence="3" id="KW-1185">Reference proteome</keyword>
<comment type="caution">
    <text evidence="2">The sequence shown here is derived from an EMBL/GenBank/DDBJ whole genome shotgun (WGS) entry which is preliminary data.</text>
</comment>
<dbReference type="Pfam" id="PF16395">
    <property type="entry name" value="DUF5004"/>
    <property type="match status" value="1"/>
</dbReference>
<evidence type="ECO:0000313" key="2">
    <source>
        <dbReference type="EMBL" id="MDG3584609.1"/>
    </source>
</evidence>
<dbReference type="Proteomes" id="UP001153642">
    <property type="component" value="Unassembled WGS sequence"/>
</dbReference>
<keyword evidence="1" id="KW-0732">Signal</keyword>
<feature type="chain" id="PRO_5045879922" evidence="1">
    <location>
        <begin position="20"/>
        <end position="174"/>
    </location>
</feature>
<organism evidence="2 3">
    <name type="scientific">Galbibacter pacificus</name>
    <dbReference type="NCBI Taxonomy" id="2996052"/>
    <lineage>
        <taxon>Bacteria</taxon>
        <taxon>Pseudomonadati</taxon>
        <taxon>Bacteroidota</taxon>
        <taxon>Flavobacteriia</taxon>
        <taxon>Flavobacteriales</taxon>
        <taxon>Flavobacteriaceae</taxon>
        <taxon>Galbibacter</taxon>
    </lineage>
</organism>
<evidence type="ECO:0000313" key="3">
    <source>
        <dbReference type="Proteomes" id="UP001153642"/>
    </source>
</evidence>
<evidence type="ECO:0000256" key="1">
    <source>
        <dbReference type="SAM" id="SignalP"/>
    </source>
</evidence>
<dbReference type="EMBL" id="JAPMUA010000001">
    <property type="protein sequence ID" value="MDG3584609.1"/>
    <property type="molecule type" value="Genomic_DNA"/>
</dbReference>
<dbReference type="InterPro" id="IPR032168">
    <property type="entry name" value="DUF5004"/>
</dbReference>
<name>A0ABT6FMW4_9FLAO</name>
<feature type="signal peptide" evidence="1">
    <location>
        <begin position="1"/>
        <end position="19"/>
    </location>
</feature>
<accession>A0ABT6FMW4</accession>
<dbReference type="RefSeq" id="WP_277898367.1">
    <property type="nucleotide sequence ID" value="NZ_JAPMUA010000001.1"/>
</dbReference>
<sequence>MKSLRLKILLLGLSLVCFWGCNKTDDGSYTTPITLYEKVGGSWSLKSLKMVDEFAKANEIKPDEQNLESFFNYQDFKLLLNLDQTMNPTSYKVEGNVPPLFEPSGYWELSSPFQPTTANAVRIKLYSDASKSKLTQELRLTSIPGSTSDMQVQLVRSSEGTAYLSYIFNLTATN</sequence>
<proteinExistence type="predicted"/>
<protein>
    <submittedName>
        <fullName evidence="2">DUF5004 domain-containing protein</fullName>
    </submittedName>
</protein>
<gene>
    <name evidence="2" type="ORF">OSR52_01925</name>
</gene>